<dbReference type="NCBIfam" id="TIGR00231">
    <property type="entry name" value="small_GTP"/>
    <property type="match status" value="1"/>
</dbReference>
<dbReference type="FunFam" id="3.40.50.300:FF:000019">
    <property type="entry name" value="Translation initiation factor IF-2"/>
    <property type="match status" value="1"/>
</dbReference>
<dbReference type="AlphaFoldDB" id="A0AAV8XW46"/>
<dbReference type="EMBL" id="JAPWTK010000317">
    <property type="protein sequence ID" value="KAJ8942704.1"/>
    <property type="molecule type" value="Genomic_DNA"/>
</dbReference>
<name>A0AAV8XW46_9CUCU</name>
<dbReference type="SUPFAM" id="SSF50447">
    <property type="entry name" value="Translation proteins"/>
    <property type="match status" value="2"/>
</dbReference>
<dbReference type="Pfam" id="PF22042">
    <property type="entry name" value="EF-G_D2"/>
    <property type="match status" value="1"/>
</dbReference>
<protein>
    <recommendedName>
        <fullName evidence="8">Tr-type G domain-containing protein</fullName>
    </recommendedName>
</protein>
<dbReference type="Gene3D" id="3.40.50.300">
    <property type="entry name" value="P-loop containing nucleotide triphosphate hydrolases"/>
    <property type="match status" value="1"/>
</dbReference>
<reference evidence="9" key="1">
    <citation type="journal article" date="2023" name="Insect Mol. Biol.">
        <title>Genome sequencing provides insights into the evolution of gene families encoding plant cell wall-degrading enzymes in longhorned beetles.</title>
        <authorList>
            <person name="Shin N.R."/>
            <person name="Okamura Y."/>
            <person name="Kirsch R."/>
            <person name="Pauchet Y."/>
        </authorList>
    </citation>
    <scope>NUCLEOTIDE SEQUENCE</scope>
    <source>
        <strain evidence="9">AMC_N1</strain>
    </source>
</reference>
<dbReference type="GO" id="GO:0003743">
    <property type="term" value="F:translation initiation factor activity"/>
    <property type="evidence" value="ECO:0007669"/>
    <property type="project" value="UniProtKB-KW"/>
</dbReference>
<dbReference type="InterPro" id="IPR027417">
    <property type="entry name" value="P-loop_NTPase"/>
</dbReference>
<evidence type="ECO:0000256" key="2">
    <source>
        <dbReference type="ARBA" id="ARBA00022540"/>
    </source>
</evidence>
<evidence type="ECO:0000256" key="6">
    <source>
        <dbReference type="ARBA" id="ARBA00025162"/>
    </source>
</evidence>
<feature type="domain" description="Tr-type G" evidence="8">
    <location>
        <begin position="171"/>
        <end position="345"/>
    </location>
</feature>
<dbReference type="InterPro" id="IPR000795">
    <property type="entry name" value="T_Tr_GTP-bd_dom"/>
</dbReference>
<comment type="caution">
    <text evidence="9">The sequence shown here is derived from an EMBL/GenBank/DDBJ whole genome shotgun (WGS) entry which is preliminary data.</text>
</comment>
<dbReference type="GO" id="GO:0005525">
    <property type="term" value="F:GTP binding"/>
    <property type="evidence" value="ECO:0007669"/>
    <property type="project" value="UniProtKB-KW"/>
</dbReference>
<dbReference type="PANTHER" id="PTHR43381:SF20">
    <property type="entry name" value="TRANSLATION INITIATION FACTOR IF-2, MITOCHONDRIAL"/>
    <property type="match status" value="1"/>
</dbReference>
<evidence type="ECO:0000256" key="4">
    <source>
        <dbReference type="ARBA" id="ARBA00022917"/>
    </source>
</evidence>
<dbReference type="InterPro" id="IPR053905">
    <property type="entry name" value="EF-G-like_DII"/>
</dbReference>
<dbReference type="InterPro" id="IPR005225">
    <property type="entry name" value="Small_GTP-bd"/>
</dbReference>
<dbReference type="Gene3D" id="2.40.30.10">
    <property type="entry name" value="Translation factors"/>
    <property type="match status" value="2"/>
</dbReference>
<dbReference type="InterPro" id="IPR044145">
    <property type="entry name" value="IF2_II"/>
</dbReference>
<organism evidence="9 10">
    <name type="scientific">Aromia moschata</name>
    <dbReference type="NCBI Taxonomy" id="1265417"/>
    <lineage>
        <taxon>Eukaryota</taxon>
        <taxon>Metazoa</taxon>
        <taxon>Ecdysozoa</taxon>
        <taxon>Arthropoda</taxon>
        <taxon>Hexapoda</taxon>
        <taxon>Insecta</taxon>
        <taxon>Pterygota</taxon>
        <taxon>Neoptera</taxon>
        <taxon>Endopterygota</taxon>
        <taxon>Coleoptera</taxon>
        <taxon>Polyphaga</taxon>
        <taxon>Cucujiformia</taxon>
        <taxon>Chrysomeloidea</taxon>
        <taxon>Cerambycidae</taxon>
        <taxon>Cerambycinae</taxon>
        <taxon>Callichromatini</taxon>
        <taxon>Aromia</taxon>
    </lineage>
</organism>
<dbReference type="PROSITE" id="PS51722">
    <property type="entry name" value="G_TR_2"/>
    <property type="match status" value="1"/>
</dbReference>
<feature type="compositionally biased region" description="Basic and acidic residues" evidence="7">
    <location>
        <begin position="147"/>
        <end position="171"/>
    </location>
</feature>
<feature type="non-terminal residue" evidence="9">
    <location>
        <position position="507"/>
    </location>
</feature>
<evidence type="ECO:0000256" key="1">
    <source>
        <dbReference type="ARBA" id="ARBA00007733"/>
    </source>
</evidence>
<dbReference type="InterPro" id="IPR009000">
    <property type="entry name" value="Transl_B-barrel_sf"/>
</dbReference>
<dbReference type="GO" id="GO:0003924">
    <property type="term" value="F:GTPase activity"/>
    <property type="evidence" value="ECO:0007669"/>
    <property type="project" value="InterPro"/>
</dbReference>
<keyword evidence="4" id="KW-0648">Protein biosynthesis</keyword>
<evidence type="ECO:0000313" key="10">
    <source>
        <dbReference type="Proteomes" id="UP001162162"/>
    </source>
</evidence>
<evidence type="ECO:0000313" key="9">
    <source>
        <dbReference type="EMBL" id="KAJ8942704.1"/>
    </source>
</evidence>
<dbReference type="InterPro" id="IPR015760">
    <property type="entry name" value="TIF_IF2"/>
</dbReference>
<sequence>MAVYIRYFRFQNLVTSNIKCSQTLLSSTKKSFIVYKKRATSFIPNLQYYAEFHTSCLLKKRRKTAEERKSQKIIEYSPKPKTPIVDVWRNITLAELASVLNKDVWYVHELFFNQFKNPNTPITDFQVLQEAIRRSGHRMRIIGKPKASIEEDTREKDALPRPPPRKEELKPRPPVVTVMGHVDHGKTTLLDALRHSNVVDQEFGGITQHIGAFSVLLDSGARITFLDTPGHAAFSAMRARGANVTDIVVLVVAADDGVMEQTLESVRMARQANVPIVVAINKIDSSKADIERTVRMLMEIGIQVEKLGGDVQAIPISALKKTNLPQLVEAITLQAELLEVGGDPTGPVEAVVVESKAHQHRGKLCTVVVQRGTLKRGKILVAGTAMAKVRMLRDAEGKPVDYVGPGYPAEVEGWKDLPPAGEQVLQVESERRAKEVLRLIDDIKEEINARLPEKEVEEISGEATVLQQFEISQGNKKIPVAGCRCIKGSLKRSGFFKVVRNGEVIHT</sequence>
<accession>A0AAV8XW46</accession>
<dbReference type="GO" id="GO:0005737">
    <property type="term" value="C:cytoplasm"/>
    <property type="evidence" value="ECO:0007669"/>
    <property type="project" value="TreeGrafter"/>
</dbReference>
<comment type="function">
    <text evidence="6">One of the essential components for the initiation of protein synthesis. Protects formylmethionyl-tRNA from spontaneous hydrolysis and promotes its binding to the 30S ribosomal subunits. Also involved in the hydrolysis of GTP during the formation of the 70S ribosomal complex.</text>
</comment>
<keyword evidence="2" id="KW-0396">Initiation factor</keyword>
<comment type="similarity">
    <text evidence="1">Belongs to the TRAFAC class translation factor GTPase superfamily. Classic translation factor GTPase family. IF-2 subfamily.</text>
</comment>
<feature type="region of interest" description="Disordered" evidence="7">
    <location>
        <begin position="144"/>
        <end position="171"/>
    </location>
</feature>
<dbReference type="Pfam" id="PF00009">
    <property type="entry name" value="GTP_EFTU"/>
    <property type="match status" value="1"/>
</dbReference>
<dbReference type="Proteomes" id="UP001162162">
    <property type="component" value="Unassembled WGS sequence"/>
</dbReference>
<dbReference type="CDD" id="cd01887">
    <property type="entry name" value="IF2_eIF5B"/>
    <property type="match status" value="1"/>
</dbReference>
<evidence type="ECO:0000256" key="7">
    <source>
        <dbReference type="SAM" id="MobiDB-lite"/>
    </source>
</evidence>
<dbReference type="PANTHER" id="PTHR43381">
    <property type="entry name" value="TRANSLATION INITIATION FACTOR IF-2-RELATED"/>
    <property type="match status" value="1"/>
</dbReference>
<gene>
    <name evidence="9" type="ORF">NQ318_023436</name>
</gene>
<evidence type="ECO:0000259" key="8">
    <source>
        <dbReference type="PROSITE" id="PS51722"/>
    </source>
</evidence>
<keyword evidence="3" id="KW-0547">Nucleotide-binding</keyword>
<dbReference type="CDD" id="cd03702">
    <property type="entry name" value="IF2_mtIF2_II"/>
    <property type="match status" value="1"/>
</dbReference>
<keyword evidence="10" id="KW-1185">Reference proteome</keyword>
<evidence type="ECO:0000256" key="5">
    <source>
        <dbReference type="ARBA" id="ARBA00023134"/>
    </source>
</evidence>
<evidence type="ECO:0000256" key="3">
    <source>
        <dbReference type="ARBA" id="ARBA00022741"/>
    </source>
</evidence>
<dbReference type="SUPFAM" id="SSF52540">
    <property type="entry name" value="P-loop containing nucleoside triphosphate hydrolases"/>
    <property type="match status" value="1"/>
</dbReference>
<keyword evidence="5" id="KW-0342">GTP-binding</keyword>
<proteinExistence type="inferred from homology"/>